<proteinExistence type="inferred from homology"/>
<dbReference type="EnsemblPlants" id="Kaladp0868s0019.1.v1.1">
    <property type="protein sequence ID" value="Kaladp0868s0019.1.v1.1.CDS.1"/>
    <property type="gene ID" value="Kaladp0868s0019.v1.1"/>
</dbReference>
<comment type="similarity">
    <text evidence="1">Belongs to the peptidase A1 family.</text>
</comment>
<keyword evidence="8" id="KW-1185">Reference proteome</keyword>
<reference evidence="7" key="1">
    <citation type="submission" date="2021-01" db="UniProtKB">
        <authorList>
            <consortium name="EnsemblPlants"/>
        </authorList>
    </citation>
    <scope>IDENTIFICATION</scope>
</reference>
<keyword evidence="3" id="KW-0064">Aspartyl protease</keyword>
<sequence>MLPVFIASECVNGESSSIAIDLIRGGSSASPFYKVQQSFHQQRFDKFFQPRGLDLAFPVQASNGQYIARISIGSPPFEFHGIVDSGSDLLWTQCLPCELCYNQTGPKYDPAASSTAKALPCQSDQCKLLSSAFCAPDESSSVCNYTYGYGAGLSKGVLLSDTLTFGDDPVPDVVFGCARNTTGNWAPESMGLIGLGGGPVSILSQLSDKIGGKKYSQCLVPFKTDPSVTSKLILGGEVSGDDVVLVPIVPQPDPTFYSVTLSGISVGDKLLPFFSNGSQVNKGNVIFDSGTPPMLLPKEFRQRLIVELRNAIPITPDPSSSDEKLCYAGKNNVDAPVVTLHLDGADMPLRAVNTFVEVSDGVYCFAVDGVDGEGGIIGNFAQSNFLIGLDWDKKTVSFKPADCTKEEA</sequence>
<name>A0A7N0VHW6_KALFE</name>
<dbReference type="GO" id="GO:0005576">
    <property type="term" value="C:extracellular region"/>
    <property type="evidence" value="ECO:0007669"/>
    <property type="project" value="TreeGrafter"/>
</dbReference>
<evidence type="ECO:0000256" key="4">
    <source>
        <dbReference type="ARBA" id="ARBA00022801"/>
    </source>
</evidence>
<evidence type="ECO:0000313" key="8">
    <source>
        <dbReference type="Proteomes" id="UP000594263"/>
    </source>
</evidence>
<evidence type="ECO:0000313" key="7">
    <source>
        <dbReference type="EnsemblPlants" id="Kaladp0868s0019.1.v1.1.CDS.1"/>
    </source>
</evidence>
<protein>
    <recommendedName>
        <fullName evidence="6">Peptidase A1 domain-containing protein</fullName>
    </recommendedName>
</protein>
<dbReference type="InterPro" id="IPR034161">
    <property type="entry name" value="Pepsin-like_plant"/>
</dbReference>
<dbReference type="InterPro" id="IPR032861">
    <property type="entry name" value="TAXi_N"/>
</dbReference>
<dbReference type="Gene3D" id="2.40.70.10">
    <property type="entry name" value="Acid Proteases"/>
    <property type="match status" value="2"/>
</dbReference>
<feature type="domain" description="Peptidase A1" evidence="6">
    <location>
        <begin position="66"/>
        <end position="399"/>
    </location>
</feature>
<dbReference type="Proteomes" id="UP000594263">
    <property type="component" value="Unplaced"/>
</dbReference>
<dbReference type="AlphaFoldDB" id="A0A7N0VHW6"/>
<dbReference type="SUPFAM" id="SSF50630">
    <property type="entry name" value="Acid proteases"/>
    <property type="match status" value="1"/>
</dbReference>
<dbReference type="PROSITE" id="PS51767">
    <property type="entry name" value="PEPTIDASE_A1"/>
    <property type="match status" value="1"/>
</dbReference>
<dbReference type="PANTHER" id="PTHR47967">
    <property type="entry name" value="OS07G0603500 PROTEIN-RELATED"/>
    <property type="match status" value="1"/>
</dbReference>
<dbReference type="Pfam" id="PF14543">
    <property type="entry name" value="TAXi_N"/>
    <property type="match status" value="1"/>
</dbReference>
<keyword evidence="4" id="KW-0378">Hydrolase</keyword>
<dbReference type="Pfam" id="PF14541">
    <property type="entry name" value="TAXi_C"/>
    <property type="match status" value="1"/>
</dbReference>
<evidence type="ECO:0000259" key="6">
    <source>
        <dbReference type="PROSITE" id="PS51767"/>
    </source>
</evidence>
<evidence type="ECO:0000256" key="2">
    <source>
        <dbReference type="ARBA" id="ARBA00022670"/>
    </source>
</evidence>
<dbReference type="OMA" id="PCSAKEC"/>
<evidence type="ECO:0000256" key="5">
    <source>
        <dbReference type="ARBA" id="ARBA00023180"/>
    </source>
</evidence>
<dbReference type="InterPro" id="IPR051708">
    <property type="entry name" value="Plant_Aspart_Prot_A1"/>
</dbReference>
<dbReference type="GO" id="GO:0004190">
    <property type="term" value="F:aspartic-type endopeptidase activity"/>
    <property type="evidence" value="ECO:0007669"/>
    <property type="project" value="UniProtKB-KW"/>
</dbReference>
<dbReference type="Gramene" id="Kaladp0868s0019.1.v1.1">
    <property type="protein sequence ID" value="Kaladp0868s0019.1.v1.1.CDS.1"/>
    <property type="gene ID" value="Kaladp0868s0019.v1.1"/>
</dbReference>
<organism evidence="7 8">
    <name type="scientific">Kalanchoe fedtschenkoi</name>
    <name type="common">Lavender scallops</name>
    <name type="synonym">South American air plant</name>
    <dbReference type="NCBI Taxonomy" id="63787"/>
    <lineage>
        <taxon>Eukaryota</taxon>
        <taxon>Viridiplantae</taxon>
        <taxon>Streptophyta</taxon>
        <taxon>Embryophyta</taxon>
        <taxon>Tracheophyta</taxon>
        <taxon>Spermatophyta</taxon>
        <taxon>Magnoliopsida</taxon>
        <taxon>eudicotyledons</taxon>
        <taxon>Gunneridae</taxon>
        <taxon>Pentapetalae</taxon>
        <taxon>Saxifragales</taxon>
        <taxon>Crassulaceae</taxon>
        <taxon>Kalanchoe</taxon>
    </lineage>
</organism>
<dbReference type="CDD" id="cd05476">
    <property type="entry name" value="pepsin_A_like_plant"/>
    <property type="match status" value="1"/>
</dbReference>
<accession>A0A7N0VHW6</accession>
<dbReference type="InterPro" id="IPR021109">
    <property type="entry name" value="Peptidase_aspartic_dom_sf"/>
</dbReference>
<dbReference type="InterPro" id="IPR032799">
    <property type="entry name" value="TAXi_C"/>
</dbReference>
<keyword evidence="5" id="KW-0325">Glycoprotein</keyword>
<dbReference type="InterPro" id="IPR033121">
    <property type="entry name" value="PEPTIDASE_A1"/>
</dbReference>
<keyword evidence="2" id="KW-0645">Protease</keyword>
<dbReference type="PANTHER" id="PTHR47967:SF39">
    <property type="entry name" value="ASPARTYL PROTEASE FAMILY PROTEIN, PUTATIVE-RELATED"/>
    <property type="match status" value="1"/>
</dbReference>
<dbReference type="GO" id="GO:0006508">
    <property type="term" value="P:proteolysis"/>
    <property type="evidence" value="ECO:0007669"/>
    <property type="project" value="UniProtKB-KW"/>
</dbReference>
<evidence type="ECO:0000256" key="3">
    <source>
        <dbReference type="ARBA" id="ARBA00022750"/>
    </source>
</evidence>
<evidence type="ECO:0000256" key="1">
    <source>
        <dbReference type="ARBA" id="ARBA00007447"/>
    </source>
</evidence>